<dbReference type="Proteomes" id="UP000024635">
    <property type="component" value="Unassembled WGS sequence"/>
</dbReference>
<dbReference type="EMBL" id="JARK01001355">
    <property type="protein sequence ID" value="EYC21560.1"/>
    <property type="molecule type" value="Genomic_DNA"/>
</dbReference>
<reference evidence="2" key="1">
    <citation type="journal article" date="2015" name="Nat. Genet.">
        <title>The genome and transcriptome of the zoonotic hookworm Ancylostoma ceylanicum identify infection-specific gene families.</title>
        <authorList>
            <person name="Schwarz E.M."/>
            <person name="Hu Y."/>
            <person name="Antoshechkin I."/>
            <person name="Miller M.M."/>
            <person name="Sternberg P.W."/>
            <person name="Aroian R.V."/>
        </authorList>
    </citation>
    <scope>NUCLEOTIDE SEQUENCE</scope>
    <source>
        <strain evidence="2">HY135</strain>
    </source>
</reference>
<keyword evidence="2" id="KW-1185">Reference proteome</keyword>
<name>A0A016V2B4_9BILA</name>
<gene>
    <name evidence="1" type="primary">Acey_s0019.g3898</name>
    <name evidence="1" type="ORF">Y032_0019g3898</name>
</gene>
<comment type="caution">
    <text evidence="1">The sequence shown here is derived from an EMBL/GenBank/DDBJ whole genome shotgun (WGS) entry which is preliminary data.</text>
</comment>
<dbReference type="AlphaFoldDB" id="A0A016V2B4"/>
<protein>
    <submittedName>
        <fullName evidence="1">Uncharacterized protein</fullName>
    </submittedName>
</protein>
<accession>A0A016V2B4</accession>
<proteinExistence type="predicted"/>
<sequence>MGSGIPPREPGVACMVKISEDMLDCIFDCEMVPKSHYKSRKSQENLIDDSFLLGLQSVLRNVYIAEAILFKRLESSSTTEETERLSCGLSRLSEVERKLNLRIFDHINLLTPSDSEEE</sequence>
<evidence type="ECO:0000313" key="2">
    <source>
        <dbReference type="Proteomes" id="UP000024635"/>
    </source>
</evidence>
<evidence type="ECO:0000313" key="1">
    <source>
        <dbReference type="EMBL" id="EYC21560.1"/>
    </source>
</evidence>
<organism evidence="1 2">
    <name type="scientific">Ancylostoma ceylanicum</name>
    <dbReference type="NCBI Taxonomy" id="53326"/>
    <lineage>
        <taxon>Eukaryota</taxon>
        <taxon>Metazoa</taxon>
        <taxon>Ecdysozoa</taxon>
        <taxon>Nematoda</taxon>
        <taxon>Chromadorea</taxon>
        <taxon>Rhabditida</taxon>
        <taxon>Rhabditina</taxon>
        <taxon>Rhabditomorpha</taxon>
        <taxon>Strongyloidea</taxon>
        <taxon>Ancylostomatidae</taxon>
        <taxon>Ancylostomatinae</taxon>
        <taxon>Ancylostoma</taxon>
    </lineage>
</organism>
<dbReference type="OrthoDB" id="5774641at2759"/>